<gene>
    <name evidence="3" type="ORF">AZE42_05548</name>
</gene>
<protein>
    <recommendedName>
        <fullName evidence="2">Copper homeostasis protein cutC homolog</fullName>
    </recommendedName>
</protein>
<accession>A0A1J8PP60</accession>
<dbReference type="SUPFAM" id="SSF110395">
    <property type="entry name" value="CutC-like"/>
    <property type="match status" value="1"/>
</dbReference>
<comment type="similarity">
    <text evidence="1">Belongs to the CutC family.</text>
</comment>
<dbReference type="Gene3D" id="3.20.20.380">
    <property type="entry name" value="Copper homeostasis (CutC) domain"/>
    <property type="match status" value="2"/>
</dbReference>
<evidence type="ECO:0000256" key="2">
    <source>
        <dbReference type="ARBA" id="ARBA00019014"/>
    </source>
</evidence>
<dbReference type="EMBL" id="LVVM01005532">
    <property type="protein sequence ID" value="OJA10295.1"/>
    <property type="molecule type" value="Genomic_DNA"/>
</dbReference>
<dbReference type="PANTHER" id="PTHR12598:SF0">
    <property type="entry name" value="COPPER HOMEOSTASIS PROTEIN CUTC HOMOLOG"/>
    <property type="match status" value="1"/>
</dbReference>
<dbReference type="STRING" id="180088.A0A1J8PP60"/>
<dbReference type="PANTHER" id="PTHR12598">
    <property type="entry name" value="COPPER HOMEOSTASIS PROTEIN CUTC"/>
    <property type="match status" value="1"/>
</dbReference>
<proteinExistence type="inferred from homology"/>
<evidence type="ECO:0000313" key="3">
    <source>
        <dbReference type="EMBL" id="OJA10295.1"/>
    </source>
</evidence>
<dbReference type="OrthoDB" id="7392499at2759"/>
<organism evidence="3 4">
    <name type="scientific">Rhizopogon vesiculosus</name>
    <dbReference type="NCBI Taxonomy" id="180088"/>
    <lineage>
        <taxon>Eukaryota</taxon>
        <taxon>Fungi</taxon>
        <taxon>Dikarya</taxon>
        <taxon>Basidiomycota</taxon>
        <taxon>Agaricomycotina</taxon>
        <taxon>Agaricomycetes</taxon>
        <taxon>Agaricomycetidae</taxon>
        <taxon>Boletales</taxon>
        <taxon>Suillineae</taxon>
        <taxon>Rhizopogonaceae</taxon>
        <taxon>Rhizopogon</taxon>
    </lineage>
</organism>
<evidence type="ECO:0000313" key="4">
    <source>
        <dbReference type="Proteomes" id="UP000183567"/>
    </source>
</evidence>
<dbReference type="Proteomes" id="UP000183567">
    <property type="component" value="Unassembled WGS sequence"/>
</dbReference>
<evidence type="ECO:0000256" key="1">
    <source>
        <dbReference type="ARBA" id="ARBA00007768"/>
    </source>
</evidence>
<dbReference type="InterPro" id="IPR005627">
    <property type="entry name" value="CutC-like"/>
</dbReference>
<sequence>MSLILEVCVDSTESALAAVESGVDRLELCGNLGLGGGTTPSLGLLKAVRKAAPTVPIMVMIRPRTGDFVYTEAEFEVMIEDIRCFRENSVQGVVFGVLTPEGDVDVTRTRRGQGITVTSASSLDVLKTLLDHTNDRDPRIEILPGSGINSSTVDALCQALLSHGLREVHMSGGHWIDGASVWRRDGMGMGVGGAGEWGIWRTRVSAIRAVKEIIDSFGNFNSTEA</sequence>
<keyword evidence="4" id="KW-1185">Reference proteome</keyword>
<dbReference type="Pfam" id="PF03932">
    <property type="entry name" value="CutC"/>
    <property type="match status" value="1"/>
</dbReference>
<reference evidence="3 4" key="1">
    <citation type="submission" date="2016-03" db="EMBL/GenBank/DDBJ databases">
        <title>Comparative genomics of the ectomycorrhizal sister species Rhizopogon vinicolor and Rhizopogon vesiculosus (Basidiomycota: Boletales) reveals a divergence of the mating type B locus.</title>
        <authorList>
            <person name="Mujic A.B."/>
            <person name="Kuo A."/>
            <person name="Tritt A."/>
            <person name="Lipzen A."/>
            <person name="Chen C."/>
            <person name="Johnson J."/>
            <person name="Sharma A."/>
            <person name="Barry K."/>
            <person name="Grigoriev I.V."/>
            <person name="Spatafora J.W."/>
        </authorList>
    </citation>
    <scope>NUCLEOTIDE SEQUENCE [LARGE SCALE GENOMIC DNA]</scope>
    <source>
        <strain evidence="3 4">AM-OR11-056</strain>
    </source>
</reference>
<name>A0A1J8PP60_9AGAM</name>
<dbReference type="GO" id="GO:0005507">
    <property type="term" value="F:copper ion binding"/>
    <property type="evidence" value="ECO:0007669"/>
    <property type="project" value="TreeGrafter"/>
</dbReference>
<dbReference type="InterPro" id="IPR036822">
    <property type="entry name" value="CutC-like_dom_sf"/>
</dbReference>
<dbReference type="AlphaFoldDB" id="A0A1J8PP60"/>
<comment type="caution">
    <text evidence="3">The sequence shown here is derived from an EMBL/GenBank/DDBJ whole genome shotgun (WGS) entry which is preliminary data.</text>
</comment>